<dbReference type="SUPFAM" id="SSF63817">
    <property type="entry name" value="Sortase"/>
    <property type="match status" value="1"/>
</dbReference>
<keyword evidence="3" id="KW-1133">Transmembrane helix</keyword>
<dbReference type="Gene3D" id="2.40.260.10">
    <property type="entry name" value="Sortase"/>
    <property type="match status" value="1"/>
</dbReference>
<keyword evidence="1" id="KW-0378">Hydrolase</keyword>
<dbReference type="CDD" id="cd05827">
    <property type="entry name" value="Sortase_C"/>
    <property type="match status" value="1"/>
</dbReference>
<gene>
    <name evidence="4" type="ORF">BCL67_105199</name>
</gene>
<dbReference type="NCBIfam" id="TIGR01076">
    <property type="entry name" value="sortase_fam"/>
    <property type="match status" value="1"/>
</dbReference>
<dbReference type="AlphaFoldDB" id="A0A2T0YQH2"/>
<dbReference type="GO" id="GO:0016787">
    <property type="term" value="F:hydrolase activity"/>
    <property type="evidence" value="ECO:0007669"/>
    <property type="project" value="UniProtKB-KW"/>
</dbReference>
<dbReference type="Proteomes" id="UP000238217">
    <property type="component" value="Unassembled WGS sequence"/>
</dbReference>
<keyword evidence="3" id="KW-0812">Transmembrane</keyword>
<organism evidence="4 5">
    <name type="scientific">Nesterenkonia sandarakina</name>
    <dbReference type="NCBI Taxonomy" id="272918"/>
    <lineage>
        <taxon>Bacteria</taxon>
        <taxon>Bacillati</taxon>
        <taxon>Actinomycetota</taxon>
        <taxon>Actinomycetes</taxon>
        <taxon>Micrococcales</taxon>
        <taxon>Micrococcaceae</taxon>
        <taxon>Nesterenkonia</taxon>
    </lineage>
</organism>
<dbReference type="EMBL" id="PVTY01000005">
    <property type="protein sequence ID" value="PRZ17652.1"/>
    <property type="molecule type" value="Genomic_DNA"/>
</dbReference>
<evidence type="ECO:0000256" key="3">
    <source>
        <dbReference type="SAM" id="Phobius"/>
    </source>
</evidence>
<dbReference type="NCBIfam" id="NF033745">
    <property type="entry name" value="class_C_sortase"/>
    <property type="match status" value="1"/>
</dbReference>
<dbReference type="InterPro" id="IPR023365">
    <property type="entry name" value="Sortase_dom-sf"/>
</dbReference>
<dbReference type="InterPro" id="IPR042002">
    <property type="entry name" value="Sortase_C"/>
</dbReference>
<feature type="active site" description="Acyl-thioester intermediate" evidence="2">
    <location>
        <position position="193"/>
    </location>
</feature>
<proteinExistence type="predicted"/>
<sequence>MASDRYYTLICDEQDYSDAINEAPPEELAAEVERAQQHNRDLASGVGIIDPFSVDVAQQNGFGVGQDSLYQDLLSGAPGEVMARLNIPSIDVDLPVFHGTSEETLGRGVGHLEGTALPVGGEGTHSVLTGHRGLHSAELFTHLDELGEGDIFSIEVFGENLTYEVTRTQVVEPDETESLYPEAGRDLVTLVTCTPLGLNTHRILVTAERTFEESEAPEFSPWEPFDLPMPWWALILSLALLLQIIYLRRTKAKQAGGTVKIAGTRR</sequence>
<evidence type="ECO:0000313" key="5">
    <source>
        <dbReference type="Proteomes" id="UP000238217"/>
    </source>
</evidence>
<evidence type="ECO:0000256" key="1">
    <source>
        <dbReference type="ARBA" id="ARBA00022801"/>
    </source>
</evidence>
<protein>
    <submittedName>
        <fullName evidence="4">Sortase A</fullName>
    </submittedName>
</protein>
<accession>A0A2T0YQH2</accession>
<dbReference type="Pfam" id="PF04203">
    <property type="entry name" value="Sortase"/>
    <property type="match status" value="1"/>
</dbReference>
<keyword evidence="5" id="KW-1185">Reference proteome</keyword>
<keyword evidence="3" id="KW-0472">Membrane</keyword>
<name>A0A2T0YQH2_9MICC</name>
<feature type="active site" description="Proton donor/acceptor" evidence="2">
    <location>
        <position position="131"/>
    </location>
</feature>
<dbReference type="RefSeq" id="WP_308737969.1">
    <property type="nucleotide sequence ID" value="NZ_PVTY01000005.1"/>
</dbReference>
<evidence type="ECO:0000256" key="2">
    <source>
        <dbReference type="PIRSR" id="PIRSR605754-1"/>
    </source>
</evidence>
<dbReference type="InterPro" id="IPR005754">
    <property type="entry name" value="Sortase"/>
</dbReference>
<evidence type="ECO:0000313" key="4">
    <source>
        <dbReference type="EMBL" id="PRZ17652.1"/>
    </source>
</evidence>
<comment type="caution">
    <text evidence="4">The sequence shown here is derived from an EMBL/GenBank/DDBJ whole genome shotgun (WGS) entry which is preliminary data.</text>
</comment>
<feature type="transmembrane region" description="Helical" evidence="3">
    <location>
        <begin position="229"/>
        <end position="247"/>
    </location>
</feature>
<reference evidence="4 5" key="1">
    <citation type="submission" date="2018-03" db="EMBL/GenBank/DDBJ databases">
        <title>Comparative analysis of microorganisms from saline springs in Andes Mountain Range, Colombia.</title>
        <authorList>
            <person name="Rubin E."/>
        </authorList>
    </citation>
    <scope>NUCLEOTIDE SEQUENCE [LARGE SCALE GENOMIC DNA]</scope>
    <source>
        <strain evidence="4 5">CG 35</strain>
    </source>
</reference>